<dbReference type="SUPFAM" id="SSF51182">
    <property type="entry name" value="RmlC-like cupins"/>
    <property type="match status" value="1"/>
</dbReference>
<dbReference type="Proteomes" id="UP000255543">
    <property type="component" value="Unassembled WGS sequence"/>
</dbReference>
<dbReference type="EC" id="5.3.1.8" evidence="6"/>
<evidence type="ECO:0000313" key="7">
    <source>
        <dbReference type="Proteomes" id="UP000255543"/>
    </source>
</evidence>
<dbReference type="Pfam" id="PF20512">
    <property type="entry name" value="PMI_typeI_hel"/>
    <property type="match status" value="1"/>
</dbReference>
<dbReference type="InterPro" id="IPR011051">
    <property type="entry name" value="RmlC_Cupin_sf"/>
</dbReference>
<dbReference type="CDD" id="cd07011">
    <property type="entry name" value="cupin_PMI_type_I_N"/>
    <property type="match status" value="1"/>
</dbReference>
<keyword evidence="1" id="KW-0479">Metal-binding</keyword>
<evidence type="ECO:0000256" key="3">
    <source>
        <dbReference type="ARBA" id="ARBA00023235"/>
    </source>
</evidence>
<proteinExistence type="predicted"/>
<organism evidence="6 7">
    <name type="scientific">Escherichia coli</name>
    <dbReference type="NCBI Taxonomy" id="562"/>
    <lineage>
        <taxon>Bacteria</taxon>
        <taxon>Pseudomonadati</taxon>
        <taxon>Pseudomonadota</taxon>
        <taxon>Gammaproteobacteria</taxon>
        <taxon>Enterobacterales</taxon>
        <taxon>Enterobacteriaceae</taxon>
        <taxon>Escherichia</taxon>
    </lineage>
</organism>
<protein>
    <submittedName>
        <fullName evidence="6">Mannose-6-phosphate isomerase</fullName>
        <ecNumber evidence="6">5.3.1.8</ecNumber>
    </submittedName>
</protein>
<dbReference type="NCBIfam" id="TIGR00218">
    <property type="entry name" value="manA"/>
    <property type="match status" value="1"/>
</dbReference>
<dbReference type="GO" id="GO:0005975">
    <property type="term" value="P:carbohydrate metabolic process"/>
    <property type="evidence" value="ECO:0007669"/>
    <property type="project" value="InterPro"/>
</dbReference>
<feature type="domain" description="Phosphomannose isomerase type I catalytic" evidence="4">
    <location>
        <begin position="1"/>
        <end position="32"/>
    </location>
</feature>
<dbReference type="PROSITE" id="PS00965">
    <property type="entry name" value="PMI_I_1"/>
    <property type="match status" value="1"/>
</dbReference>
<dbReference type="InterPro" id="IPR001250">
    <property type="entry name" value="Man6P_Isoase-1"/>
</dbReference>
<dbReference type="GO" id="GO:0008270">
    <property type="term" value="F:zinc ion binding"/>
    <property type="evidence" value="ECO:0007669"/>
    <property type="project" value="InterPro"/>
</dbReference>
<name>A0A377A1S6_ECOLX</name>
<feature type="domain" description="Phosphomannose isomerase type I helical insertion" evidence="5">
    <location>
        <begin position="39"/>
        <end position="118"/>
    </location>
</feature>
<dbReference type="PANTHER" id="PTHR10309">
    <property type="entry name" value="MANNOSE-6-PHOSPHATE ISOMERASE"/>
    <property type="match status" value="1"/>
</dbReference>
<dbReference type="GO" id="GO:0005829">
    <property type="term" value="C:cytosol"/>
    <property type="evidence" value="ECO:0007669"/>
    <property type="project" value="TreeGrafter"/>
</dbReference>
<evidence type="ECO:0000259" key="4">
    <source>
        <dbReference type="Pfam" id="PF20511"/>
    </source>
</evidence>
<dbReference type="EMBL" id="UGEB01000001">
    <property type="protein sequence ID" value="STK88490.1"/>
    <property type="molecule type" value="Genomic_DNA"/>
</dbReference>
<accession>A0A377A1S6</accession>
<dbReference type="FunFam" id="1.10.441.10:FF:000002">
    <property type="entry name" value="Mannose-6-phosphate isomerase"/>
    <property type="match status" value="1"/>
</dbReference>
<dbReference type="Gene3D" id="1.10.441.10">
    <property type="entry name" value="Phosphomannose Isomerase, domain 2"/>
    <property type="match status" value="2"/>
</dbReference>
<dbReference type="InterPro" id="IPR046458">
    <property type="entry name" value="PMI_typeI_hel"/>
</dbReference>
<sequence length="257" mass="28485">MDAAERNYKDPNHKPELVFALTPFLAMNAFREFSEIVSLLQPVAGAHPAIAHFLQQPNAERLSELFASLLNMQGEEKSRALAILKSALDSQQGEPWQTIRLISEFYPEDSGLFSPLLLNVVKLNPGEAMFLFAETPHAYLQGVALEVMANSDNVLRAGLTPKYIDIPELVANVKFEAKPANQLLTQPVKQGAELDFPIPVDDLPSRCMTLVIKKPPLASRVPPFCSASKAMQRCGKVLSSYSLNRVNQRLLPPTNHR</sequence>
<evidence type="ECO:0000259" key="5">
    <source>
        <dbReference type="Pfam" id="PF20512"/>
    </source>
</evidence>
<gene>
    <name evidence="6" type="primary">manA_2</name>
    <name evidence="6" type="ORF">NCTC8179_03685</name>
</gene>
<dbReference type="GO" id="GO:0004476">
    <property type="term" value="F:mannose-6-phosphate isomerase activity"/>
    <property type="evidence" value="ECO:0007669"/>
    <property type="project" value="UniProtKB-EC"/>
</dbReference>
<dbReference type="PRINTS" id="PR00714">
    <property type="entry name" value="MAN6PISMRASE"/>
</dbReference>
<evidence type="ECO:0000313" key="6">
    <source>
        <dbReference type="EMBL" id="STK88490.1"/>
    </source>
</evidence>
<dbReference type="Pfam" id="PF20511">
    <property type="entry name" value="PMI_typeI_cat"/>
    <property type="match status" value="1"/>
</dbReference>
<evidence type="ECO:0000256" key="1">
    <source>
        <dbReference type="ARBA" id="ARBA00022723"/>
    </source>
</evidence>
<reference evidence="6 7" key="1">
    <citation type="submission" date="2018-06" db="EMBL/GenBank/DDBJ databases">
        <authorList>
            <consortium name="Pathogen Informatics"/>
            <person name="Doyle S."/>
        </authorList>
    </citation>
    <scope>NUCLEOTIDE SEQUENCE [LARGE SCALE GENOMIC DNA]</scope>
    <source>
        <strain evidence="6 7">NCTC8179</strain>
    </source>
</reference>
<dbReference type="AlphaFoldDB" id="A0A377A1S6"/>
<keyword evidence="2" id="KW-0862">Zinc</keyword>
<keyword evidence="3 6" id="KW-0413">Isomerase</keyword>
<dbReference type="InterPro" id="IPR016305">
    <property type="entry name" value="Mannose-6-P_Isomerase"/>
</dbReference>
<dbReference type="PROSITE" id="PS00966">
    <property type="entry name" value="PMI_I_2"/>
    <property type="match status" value="1"/>
</dbReference>
<dbReference type="InterPro" id="IPR046457">
    <property type="entry name" value="PMI_typeI_cat"/>
</dbReference>
<dbReference type="PANTHER" id="PTHR10309:SF0">
    <property type="entry name" value="MANNOSE-6-PHOSPHATE ISOMERASE"/>
    <property type="match status" value="1"/>
</dbReference>
<evidence type="ECO:0000256" key="2">
    <source>
        <dbReference type="ARBA" id="ARBA00022833"/>
    </source>
</evidence>
<dbReference type="InterPro" id="IPR018050">
    <property type="entry name" value="Pmannose_isomerase-type1_CS"/>
</dbReference>
<dbReference type="GO" id="GO:0009298">
    <property type="term" value="P:GDP-mannose biosynthetic process"/>
    <property type="evidence" value="ECO:0007669"/>
    <property type="project" value="InterPro"/>
</dbReference>